<dbReference type="Proteomes" id="UP001060085">
    <property type="component" value="Linkage Group LG06"/>
</dbReference>
<evidence type="ECO:0000313" key="1">
    <source>
        <dbReference type="EMBL" id="KAI5659556.1"/>
    </source>
</evidence>
<reference evidence="2" key="1">
    <citation type="journal article" date="2023" name="Nat. Plants">
        <title>Single-cell RNA sequencing provides a high-resolution roadmap for understanding the multicellular compartmentation of specialized metabolism.</title>
        <authorList>
            <person name="Sun S."/>
            <person name="Shen X."/>
            <person name="Li Y."/>
            <person name="Li Y."/>
            <person name="Wang S."/>
            <person name="Li R."/>
            <person name="Zhang H."/>
            <person name="Shen G."/>
            <person name="Guo B."/>
            <person name="Wei J."/>
            <person name="Xu J."/>
            <person name="St-Pierre B."/>
            <person name="Chen S."/>
            <person name="Sun C."/>
        </authorList>
    </citation>
    <scope>NUCLEOTIDE SEQUENCE [LARGE SCALE GENOMIC DNA]</scope>
</reference>
<name>A0ACC0AG32_CATRO</name>
<protein>
    <submittedName>
        <fullName evidence="1">Uncharacterized protein</fullName>
    </submittedName>
</protein>
<accession>A0ACC0AG32</accession>
<proteinExistence type="predicted"/>
<comment type="caution">
    <text evidence="1">The sequence shown here is derived from an EMBL/GenBank/DDBJ whole genome shotgun (WGS) entry which is preliminary data.</text>
</comment>
<evidence type="ECO:0000313" key="2">
    <source>
        <dbReference type="Proteomes" id="UP001060085"/>
    </source>
</evidence>
<gene>
    <name evidence="1" type="ORF">M9H77_28349</name>
</gene>
<dbReference type="EMBL" id="CM044706">
    <property type="protein sequence ID" value="KAI5659556.1"/>
    <property type="molecule type" value="Genomic_DNA"/>
</dbReference>
<sequence>MAEFLAAIGAALESVTQVNKYVITPILNQFSYLFNYNKNIQSLSDQVEELNQKRNNLKLEIDAATDNTEEIGGDVTRWLEKVTEINTKKDQVIQDKAQVQQGCCYGKCPNLKLRYSLSKEAKKVNEIARKLVEESGNFKKISYRVRPDPIPITSVGIEVDSRKFKEDEIMNALKDENIYVISICGMGGVGKTTMVKKIEKRVRENLQGKLFDEVAFVVVSRPLDLKKIQLGIAEELGLPLREETIPARARRLHKRLTDIKSVLIILDDVWEKFNFQEVGIPSKSIHSGCKIIITSRIQSICKKFEDPVRVIYLDILSETEAWNLFKEKAGGDEVLNNDPQVYPIAMDVAKECKGLPLALVTVAAALKNLSIYSWKSAFHQLRGSSAAMDIEGVVDEVFVPLKLSFDYLQSEEARYLFLLCCLFPEDYDIPIETLVIYAFGLHKFVGIENLVDARNRVYSLVEMLKDRFLLIGSTLGSEDECTQYDCVKMHDTIRDMAIFVASKGKDKHGFMVVHDSNLKEWPKRDSYENITCISLASYSYDKIILPENINCPRLELLYLSLLRGGVEIKDNTFRGITGLKVLITDGVQSFPSSSLPVLATKLHSLFLESTEILELPNEIGELVNLEILSLANSNIRKLQKEIGRLTNLKLLNLTSCFQLSNIAPGVLSRLVQLEVLLMLQSFQQWEADGTERNNASIAEVASLTKLTNLQIRVRENRINLLEDTRNWHKLIRYNVHIGTWSRDYNSDIRIKRSCIIDLESEVLITQRSIALYLVERVDLSHSLRVMLENAEVIQLLGEGSGDIVNKLSRNCGFQNVKILCLKCCENLEFLYDSSAQSQLNNTAFLPRLTQLQLYFIHRLFKEVCRGQPPVGSFSSLTMIKVQNCNGLKNLFSFSIAATLSNLKMLHILECYAMETLFFQQNQNGISQIAFPKLYEIKLWDLPSLSAFCKATHDHTTLEQPKEKFLFDHKVMCSRLKALQVIDMNFQIQIFDPKIPIGGLFGLNSLDFRRCNRSINLFSSSICRGITNLQTLRVNDCPMLQEVISPKDKLEKEEEETNSSQALTLLFPQLETLLLYSLPKILQFCHFNHTVELPLLEVLDIWHCPLMESFSRAHANYGNSAALQIEGVVPMTSSVQSFFDGVTFGRIRNLLLLNVNGPKRLFNHVIIGNLSELEELGIIQCSILEEVFSVEDETNSRTRVEILFPKLRKLELEKLPRLCRFWHIKNDVKLPSLEDISIKNCPMLESFSLGSTYVPNKAHIILSENLASEYFIREQAKQEK</sequence>
<organism evidence="1 2">
    <name type="scientific">Catharanthus roseus</name>
    <name type="common">Madagascar periwinkle</name>
    <name type="synonym">Vinca rosea</name>
    <dbReference type="NCBI Taxonomy" id="4058"/>
    <lineage>
        <taxon>Eukaryota</taxon>
        <taxon>Viridiplantae</taxon>
        <taxon>Streptophyta</taxon>
        <taxon>Embryophyta</taxon>
        <taxon>Tracheophyta</taxon>
        <taxon>Spermatophyta</taxon>
        <taxon>Magnoliopsida</taxon>
        <taxon>eudicotyledons</taxon>
        <taxon>Gunneridae</taxon>
        <taxon>Pentapetalae</taxon>
        <taxon>asterids</taxon>
        <taxon>lamiids</taxon>
        <taxon>Gentianales</taxon>
        <taxon>Apocynaceae</taxon>
        <taxon>Rauvolfioideae</taxon>
        <taxon>Vinceae</taxon>
        <taxon>Catharanthinae</taxon>
        <taxon>Catharanthus</taxon>
    </lineage>
</organism>
<keyword evidence="2" id="KW-1185">Reference proteome</keyword>